<dbReference type="PaxDb" id="6239-Y67D8C.2"/>
<evidence type="ECO:0000313" key="3">
    <source>
        <dbReference type="Proteomes" id="UP000001940"/>
    </source>
</evidence>
<dbReference type="SMR" id="Q9GUN4"/>
<keyword evidence="1" id="KW-0175">Coiled coil</keyword>
<dbReference type="RefSeq" id="NP_500290.2">
    <property type="nucleotide sequence ID" value="NM_067889.2"/>
</dbReference>
<dbReference type="HOGENOM" id="CLU_505508_0_0_1"/>
<dbReference type="AlphaFoldDB" id="Q9GUN4"/>
<dbReference type="KEGG" id="cel:CELE_Y67D8C.2"/>
<dbReference type="UCSC" id="Y67D8C.2">
    <property type="organism name" value="c. elegans"/>
</dbReference>
<dbReference type="PeptideAtlas" id="Q9GUN4"/>
<dbReference type="WormBase" id="Y67D8C.2">
    <property type="protein sequence ID" value="CE48838"/>
    <property type="gene ID" value="WBGene00022066"/>
</dbReference>
<proteinExistence type="predicted"/>
<accession>Q9GUN4</accession>
<dbReference type="FunCoup" id="Q9GUN4">
    <property type="interactions" value="171"/>
</dbReference>
<dbReference type="Proteomes" id="UP000001940">
    <property type="component" value="Chromosome IV"/>
</dbReference>
<organism evidence="2 3">
    <name type="scientific">Caenorhabditis elegans</name>
    <dbReference type="NCBI Taxonomy" id="6239"/>
    <lineage>
        <taxon>Eukaryota</taxon>
        <taxon>Metazoa</taxon>
        <taxon>Ecdysozoa</taxon>
        <taxon>Nematoda</taxon>
        <taxon>Chromadorea</taxon>
        <taxon>Rhabditida</taxon>
        <taxon>Rhabditina</taxon>
        <taxon>Rhabditomorpha</taxon>
        <taxon>Rhabditoidea</taxon>
        <taxon>Rhabditidae</taxon>
        <taxon>Peloderinae</taxon>
        <taxon>Caenorhabditis</taxon>
    </lineage>
</organism>
<gene>
    <name evidence="2" type="ORF">CELE_Y67D8C.2</name>
    <name evidence="2 4" type="ORF">Y67D8C.2</name>
</gene>
<dbReference type="GeneID" id="190518"/>
<dbReference type="EMBL" id="BX284604">
    <property type="protein sequence ID" value="CCD74091.2"/>
    <property type="molecule type" value="Genomic_DNA"/>
</dbReference>
<evidence type="ECO:0000313" key="4">
    <source>
        <dbReference type="WormBase" id="Y67D8C.2"/>
    </source>
</evidence>
<name>Q9GUN4_CAEEL</name>
<keyword evidence="3" id="KW-1185">Reference proteome</keyword>
<reference evidence="2 3" key="1">
    <citation type="journal article" date="1998" name="Science">
        <title>Genome sequence of the nematode C. elegans: a platform for investigating biology.</title>
        <authorList>
            <consortium name="The C. elegans sequencing consortium"/>
            <person name="Sulson J.E."/>
            <person name="Waterston R."/>
        </authorList>
    </citation>
    <scope>NUCLEOTIDE SEQUENCE [LARGE SCALE GENOMIC DNA]</scope>
    <source>
        <strain evidence="2 3">Bristol N2</strain>
    </source>
</reference>
<dbReference type="InParanoid" id="Q9GUN4"/>
<feature type="coiled-coil region" evidence="1">
    <location>
        <begin position="208"/>
        <end position="242"/>
    </location>
</feature>
<dbReference type="AGR" id="WB:WBGene00022066"/>
<protein>
    <submittedName>
        <fullName evidence="2">LisH domain-containing protein</fullName>
    </submittedName>
</protein>
<sequence length="539" mass="62678">MSILSNEHTFYLEKLRKEVQETFAEFRGLKIQDGQSFADYCNRIEYLADGSISLGNSRRYIEAMKRLKLRTLISNEYYYVAEAEVCRAPLADHYKVLKNFIISYVRKLEENKELYSAGIVGTCMPDIFRKPLILETPTAITHELTLQWTTVSNVEEQKVMVTDENSTMSEVDTKTLKDLDVIMKKFNLNSISEVEERIQESYRSDDALKKIVQIYEESQKELQELHAKFNAAQHDLRNLELKLQMEQYDHKKAITKYENTPKCSDTSDVQYFENVTDSCEVESSMSFSKSLKDSGIKSYGIDNDHSENYFEREKVDQKAKDTYLGPPLNSNILENFQNCDSMSIVTTECSKTDCETEHETQIIDSPDIDYKNEDTDAIEKETTSIESITIQEKSCDNENDKIEHTMHNSLNNQIQKAGLQKPGDVACGGFFDKKMKRRVNEEMRPRTDPPTDLSQQACYGTVSDILDWNNWSHDNWKDMSWQRFVRESRPRKDPPWSSCRSEADMCYGWRWDVSQVPSCSQDWRSRHVLFTPRQAAEVQ</sequence>
<evidence type="ECO:0000313" key="2">
    <source>
        <dbReference type="EMBL" id="CCD74091.2"/>
    </source>
</evidence>
<evidence type="ECO:0000256" key="1">
    <source>
        <dbReference type="SAM" id="Coils"/>
    </source>
</evidence>
<dbReference type="CTD" id="190518"/>
<dbReference type="eggNOG" id="ENOG502TJB2">
    <property type="taxonomic scope" value="Eukaryota"/>
</dbReference>